<dbReference type="SUPFAM" id="SSF48452">
    <property type="entry name" value="TPR-like"/>
    <property type="match status" value="1"/>
</dbReference>
<keyword evidence="2" id="KW-1185">Reference proteome</keyword>
<dbReference type="OrthoDB" id="1914839at2759"/>
<organism evidence="1 2">
    <name type="scientific">Tetrabaena socialis</name>
    <dbReference type="NCBI Taxonomy" id="47790"/>
    <lineage>
        <taxon>Eukaryota</taxon>
        <taxon>Viridiplantae</taxon>
        <taxon>Chlorophyta</taxon>
        <taxon>core chlorophytes</taxon>
        <taxon>Chlorophyceae</taxon>
        <taxon>CS clade</taxon>
        <taxon>Chlamydomonadales</taxon>
        <taxon>Tetrabaenaceae</taxon>
        <taxon>Tetrabaena</taxon>
    </lineage>
</organism>
<gene>
    <name evidence="1" type="ORF">TSOC_014094</name>
</gene>
<evidence type="ECO:0000313" key="2">
    <source>
        <dbReference type="Proteomes" id="UP000236333"/>
    </source>
</evidence>
<name>A0A2J7ZIM1_9CHLO</name>
<evidence type="ECO:0000313" key="1">
    <source>
        <dbReference type="EMBL" id="PNH00100.1"/>
    </source>
</evidence>
<dbReference type="Gene3D" id="1.25.40.10">
    <property type="entry name" value="Tetratricopeptide repeat domain"/>
    <property type="match status" value="1"/>
</dbReference>
<accession>A0A2J7ZIM1</accession>
<dbReference type="InterPro" id="IPR011990">
    <property type="entry name" value="TPR-like_helical_dom_sf"/>
</dbReference>
<comment type="caution">
    <text evidence="1">The sequence shown here is derived from an EMBL/GenBank/DDBJ whole genome shotgun (WGS) entry which is preliminary data.</text>
</comment>
<dbReference type="EMBL" id="PGGS01001712">
    <property type="protein sequence ID" value="PNH00100.1"/>
    <property type="molecule type" value="Genomic_DNA"/>
</dbReference>
<proteinExistence type="predicted"/>
<sequence>MAPLCHPNARFAFQAHRALARACRPFTSSRTAPQLAPGLAVTRAAKSPSQPAKPLYQPTSARDAIETATRVFKEEQDLDEAIRLYRASMQMAPSEDEARAALYNLGCALAKQKKWSEATASIVTAINDYKLKLYVALKQPCLTRHVPPLHPRTSLDATCHRTCPPRATCHPPAARLIRHLRAQPSTLYLIP</sequence>
<dbReference type="Proteomes" id="UP000236333">
    <property type="component" value="Unassembled WGS sequence"/>
</dbReference>
<protein>
    <submittedName>
        <fullName evidence="1">Uncharacterized protein</fullName>
    </submittedName>
</protein>
<reference evidence="1 2" key="1">
    <citation type="journal article" date="2017" name="Mol. Biol. Evol.">
        <title>The 4-celled Tetrabaena socialis nuclear genome reveals the essential components for genetic control of cell number at the origin of multicellularity in the volvocine lineage.</title>
        <authorList>
            <person name="Featherston J."/>
            <person name="Arakaki Y."/>
            <person name="Hanschen E.R."/>
            <person name="Ferris P.J."/>
            <person name="Michod R.E."/>
            <person name="Olson B.J.S.C."/>
            <person name="Nozaki H."/>
            <person name="Durand P.M."/>
        </authorList>
    </citation>
    <scope>NUCLEOTIDE SEQUENCE [LARGE SCALE GENOMIC DNA]</scope>
    <source>
        <strain evidence="1 2">NIES-571</strain>
    </source>
</reference>
<dbReference type="AlphaFoldDB" id="A0A2J7ZIM1"/>